<reference evidence="2" key="1">
    <citation type="journal article" date="2021" name="Nat. Commun.">
        <title>Genetic determinants of endophytism in the Arabidopsis root mycobiome.</title>
        <authorList>
            <person name="Mesny F."/>
            <person name="Miyauchi S."/>
            <person name="Thiergart T."/>
            <person name="Pickel B."/>
            <person name="Atanasova L."/>
            <person name="Karlsson M."/>
            <person name="Huettel B."/>
            <person name="Barry K.W."/>
            <person name="Haridas S."/>
            <person name="Chen C."/>
            <person name="Bauer D."/>
            <person name="Andreopoulos W."/>
            <person name="Pangilinan J."/>
            <person name="LaButti K."/>
            <person name="Riley R."/>
            <person name="Lipzen A."/>
            <person name="Clum A."/>
            <person name="Drula E."/>
            <person name="Henrissat B."/>
            <person name="Kohler A."/>
            <person name="Grigoriev I.V."/>
            <person name="Martin F.M."/>
            <person name="Hacquard S."/>
        </authorList>
    </citation>
    <scope>NUCLEOTIDE SEQUENCE</scope>
    <source>
        <strain evidence="2">MPI-CAGE-CH-0235</strain>
    </source>
</reference>
<evidence type="ECO:0000313" key="3">
    <source>
        <dbReference type="Proteomes" id="UP000813444"/>
    </source>
</evidence>
<name>A0A8K0SGJ2_9HYPO</name>
<gene>
    <name evidence="2" type="ORF">B0I35DRAFT_415378</name>
</gene>
<evidence type="ECO:0000256" key="1">
    <source>
        <dbReference type="SAM" id="Phobius"/>
    </source>
</evidence>
<keyword evidence="1" id="KW-1133">Transmembrane helix</keyword>
<proteinExistence type="predicted"/>
<dbReference type="AlphaFoldDB" id="A0A8K0SGJ2"/>
<dbReference type="Proteomes" id="UP000813444">
    <property type="component" value="Unassembled WGS sequence"/>
</dbReference>
<organism evidence="2 3">
    <name type="scientific">Stachybotrys elegans</name>
    <dbReference type="NCBI Taxonomy" id="80388"/>
    <lineage>
        <taxon>Eukaryota</taxon>
        <taxon>Fungi</taxon>
        <taxon>Dikarya</taxon>
        <taxon>Ascomycota</taxon>
        <taxon>Pezizomycotina</taxon>
        <taxon>Sordariomycetes</taxon>
        <taxon>Hypocreomycetidae</taxon>
        <taxon>Hypocreales</taxon>
        <taxon>Stachybotryaceae</taxon>
        <taxon>Stachybotrys</taxon>
    </lineage>
</organism>
<accession>A0A8K0SGJ2</accession>
<feature type="transmembrane region" description="Helical" evidence="1">
    <location>
        <begin position="12"/>
        <end position="32"/>
    </location>
</feature>
<comment type="caution">
    <text evidence="2">The sequence shown here is derived from an EMBL/GenBank/DDBJ whole genome shotgun (WGS) entry which is preliminary data.</text>
</comment>
<protein>
    <submittedName>
        <fullName evidence="2">Uncharacterized protein</fullName>
    </submittedName>
</protein>
<keyword evidence="1" id="KW-0812">Transmembrane</keyword>
<dbReference type="EMBL" id="JAGPNK010000039">
    <property type="protein sequence ID" value="KAH7303146.1"/>
    <property type="molecule type" value="Genomic_DNA"/>
</dbReference>
<sequence>MWAQNMGQEHVYKWTTSFWLILYMHIILAKNYPRQVKEEDRRAPPETPDCFQKPFRIFKANKRTKTSTIVSATELKDNDSTRESMLQKKATGFAFEFAFELKLASTDAIVAISANRCRRRKHR</sequence>
<keyword evidence="3" id="KW-1185">Reference proteome</keyword>
<keyword evidence="1" id="KW-0472">Membrane</keyword>
<evidence type="ECO:0000313" key="2">
    <source>
        <dbReference type="EMBL" id="KAH7303146.1"/>
    </source>
</evidence>